<dbReference type="Gene3D" id="1.10.10.10">
    <property type="entry name" value="Winged helix-like DNA-binding domain superfamily/Winged helix DNA-binding domain"/>
    <property type="match status" value="1"/>
</dbReference>
<keyword evidence="3" id="KW-0238">DNA-binding</keyword>
<sequence>MNLQEQRLSRIDLNLLISLSILLKEKNVTKAAQTLFVTQSAMSRMLHRLRELFDDPLFSRSSTGLVPTPRALQIEKHLPIFLNSLDPILASNSFDPKLCEDSFVISLPSILGQSMLPALFLQLSKESPYVNWTEYPASSNPCALLESATLDFAIHVAKDYHPTFISTPIGYAYPVIYVRKNHPLLRKDKVSLQDCMKFDLLNLIVESDDRIQSPVDSLLNRNNVKPKSNFKSSQMKVLTDILKQSDAIFIGMSYLTKVAEFSQQFEPIFMFEDSIENSIEFVLLQHERTKNSPAHNWFKEKLLTHLSFF</sequence>
<accession>A0ABY9TEF6</accession>
<evidence type="ECO:0000256" key="4">
    <source>
        <dbReference type="ARBA" id="ARBA00023163"/>
    </source>
</evidence>
<protein>
    <submittedName>
        <fullName evidence="6">LysR family transcriptional regulator</fullName>
    </submittedName>
</protein>
<gene>
    <name evidence="6" type="ORF">RI845_09945</name>
</gene>
<dbReference type="InterPro" id="IPR000847">
    <property type="entry name" value="LysR_HTH_N"/>
</dbReference>
<name>A0ABY9TEF6_9GAMM</name>
<evidence type="ECO:0000259" key="5">
    <source>
        <dbReference type="PROSITE" id="PS50931"/>
    </source>
</evidence>
<dbReference type="InterPro" id="IPR036388">
    <property type="entry name" value="WH-like_DNA-bd_sf"/>
</dbReference>
<dbReference type="PRINTS" id="PR00039">
    <property type="entry name" value="HTHLYSR"/>
</dbReference>
<keyword evidence="7" id="KW-1185">Reference proteome</keyword>
<dbReference type="PANTHER" id="PTHR30118:SF7">
    <property type="entry name" value="TRANSCRIPTIONAL REGULATOR LYSR FAMILY"/>
    <property type="match status" value="1"/>
</dbReference>
<dbReference type="Pfam" id="PF03466">
    <property type="entry name" value="LysR_substrate"/>
    <property type="match status" value="1"/>
</dbReference>
<dbReference type="Gene3D" id="3.40.190.10">
    <property type="entry name" value="Periplasmic binding protein-like II"/>
    <property type="match status" value="2"/>
</dbReference>
<organism evidence="6 7">
    <name type="scientific">Thalassotalea nanhaiensis</name>
    <dbReference type="NCBI Taxonomy" id="3065648"/>
    <lineage>
        <taxon>Bacteria</taxon>
        <taxon>Pseudomonadati</taxon>
        <taxon>Pseudomonadota</taxon>
        <taxon>Gammaproteobacteria</taxon>
        <taxon>Alteromonadales</taxon>
        <taxon>Colwelliaceae</taxon>
        <taxon>Thalassotalea</taxon>
    </lineage>
</organism>
<comment type="similarity">
    <text evidence="1">Belongs to the LysR transcriptional regulatory family.</text>
</comment>
<evidence type="ECO:0000256" key="3">
    <source>
        <dbReference type="ARBA" id="ARBA00023125"/>
    </source>
</evidence>
<dbReference type="InterPro" id="IPR036390">
    <property type="entry name" value="WH_DNA-bd_sf"/>
</dbReference>
<evidence type="ECO:0000256" key="2">
    <source>
        <dbReference type="ARBA" id="ARBA00023015"/>
    </source>
</evidence>
<dbReference type="Pfam" id="PF00126">
    <property type="entry name" value="HTH_1"/>
    <property type="match status" value="1"/>
</dbReference>
<feature type="domain" description="HTH lysR-type" evidence="5">
    <location>
        <begin position="11"/>
        <end position="68"/>
    </location>
</feature>
<dbReference type="SUPFAM" id="SSF53850">
    <property type="entry name" value="Periplasmic binding protein-like II"/>
    <property type="match status" value="1"/>
</dbReference>
<dbReference type="Proteomes" id="UP001248581">
    <property type="component" value="Chromosome"/>
</dbReference>
<reference evidence="7" key="1">
    <citation type="submission" date="2023-09" db="EMBL/GenBank/DDBJ databases">
        <authorList>
            <person name="Li S."/>
            <person name="Li X."/>
            <person name="Zhang C."/>
            <person name="Zhao Z."/>
        </authorList>
    </citation>
    <scope>NUCLEOTIDE SEQUENCE [LARGE SCALE GENOMIC DNA]</scope>
    <source>
        <strain evidence="7">SQ345</strain>
    </source>
</reference>
<proteinExistence type="inferred from homology"/>
<keyword evidence="2" id="KW-0805">Transcription regulation</keyword>
<dbReference type="PROSITE" id="PS50931">
    <property type="entry name" value="HTH_LYSR"/>
    <property type="match status" value="1"/>
</dbReference>
<evidence type="ECO:0000313" key="7">
    <source>
        <dbReference type="Proteomes" id="UP001248581"/>
    </source>
</evidence>
<keyword evidence="4" id="KW-0804">Transcription</keyword>
<dbReference type="EMBL" id="CP134146">
    <property type="protein sequence ID" value="WNC66861.1"/>
    <property type="molecule type" value="Genomic_DNA"/>
</dbReference>
<dbReference type="SUPFAM" id="SSF46785">
    <property type="entry name" value="Winged helix' DNA-binding domain"/>
    <property type="match status" value="1"/>
</dbReference>
<evidence type="ECO:0000313" key="6">
    <source>
        <dbReference type="EMBL" id="WNC66861.1"/>
    </source>
</evidence>
<dbReference type="PANTHER" id="PTHR30118">
    <property type="entry name" value="HTH-TYPE TRANSCRIPTIONAL REGULATOR LEUO-RELATED"/>
    <property type="match status" value="1"/>
</dbReference>
<dbReference type="InterPro" id="IPR050389">
    <property type="entry name" value="LysR-type_TF"/>
</dbReference>
<dbReference type="RefSeq" id="WP_348386026.1">
    <property type="nucleotide sequence ID" value="NZ_CP134146.1"/>
</dbReference>
<evidence type="ECO:0000256" key="1">
    <source>
        <dbReference type="ARBA" id="ARBA00009437"/>
    </source>
</evidence>
<dbReference type="InterPro" id="IPR005119">
    <property type="entry name" value="LysR_subst-bd"/>
</dbReference>